<dbReference type="HOGENOM" id="CLU_023205_1_1_1"/>
<dbReference type="InterPro" id="IPR050523">
    <property type="entry name" value="AKR_Detox_Biosynth"/>
</dbReference>
<dbReference type="CDD" id="cd19075">
    <property type="entry name" value="AKR_AKR7A1-5"/>
    <property type="match status" value="1"/>
</dbReference>
<protein>
    <submittedName>
        <fullName evidence="3">Aldo/keto reductase</fullName>
    </submittedName>
</protein>
<dbReference type="PANTHER" id="PTHR43364:SF4">
    <property type="entry name" value="NAD(P)-LINKED OXIDOREDUCTASE SUPERFAMILY PROTEIN"/>
    <property type="match status" value="1"/>
</dbReference>
<evidence type="ECO:0000313" key="4">
    <source>
        <dbReference type="Proteomes" id="UP000024376"/>
    </source>
</evidence>
<dbReference type="EMBL" id="KI911147">
    <property type="protein sequence ID" value="ETS01946.1"/>
    <property type="molecule type" value="Genomic_DNA"/>
</dbReference>
<keyword evidence="1" id="KW-0560">Oxidoreductase</keyword>
<proteinExistence type="predicted"/>
<sequence length="334" mass="36579">MAAKSPINIIAGAGNIGDSRIDKTVRYDTPDQVIAYLDAFYKRGYKQIDTARNYSTGAAGTSEPRLGAVEAGKRFIIDTKVKSREPGSHTREKIAEDVDTSLEELRIDQINIEYLHQPDRATPFEETCEAIDKAYREGKFKKFGLSNFTAGEVAQVLDICERRGFVKPSVYQGQYNPLVRGGEKELFPLLRKNNMAFYAWSPAGGGFFAGNYKTDKEGGRFDKSTFLGSFYSALYLKPSIEAATEKALAVAGKHSISGHAAALRWTVYHSGLDAKYGDAIIVGASTIDQVNSNVDIAEAGPLPDDAAIAFEALYKEAEEPRIRKLHALATAEEA</sequence>
<evidence type="ECO:0000256" key="1">
    <source>
        <dbReference type="ARBA" id="ARBA00023002"/>
    </source>
</evidence>
<dbReference type="Gene3D" id="3.20.20.100">
    <property type="entry name" value="NADP-dependent oxidoreductase domain"/>
    <property type="match status" value="1"/>
</dbReference>
<feature type="domain" description="NADP-dependent oxidoreductase" evidence="2">
    <location>
        <begin position="9"/>
        <end position="313"/>
    </location>
</feature>
<dbReference type="GO" id="GO:0016491">
    <property type="term" value="F:oxidoreductase activity"/>
    <property type="evidence" value="ECO:0007669"/>
    <property type="project" value="UniProtKB-KW"/>
</dbReference>
<name>A0A024SBS5_HYPJR</name>
<accession>A0A024SBS5</accession>
<gene>
    <name evidence="3" type="ORF">M419DRAFT_8894</name>
</gene>
<dbReference type="Pfam" id="PF00248">
    <property type="entry name" value="Aldo_ket_red"/>
    <property type="match status" value="1"/>
</dbReference>
<organism evidence="3 4">
    <name type="scientific">Hypocrea jecorina (strain ATCC 56765 / BCRC 32924 / NRRL 11460 / Rut C-30)</name>
    <name type="common">Trichoderma reesei</name>
    <dbReference type="NCBI Taxonomy" id="1344414"/>
    <lineage>
        <taxon>Eukaryota</taxon>
        <taxon>Fungi</taxon>
        <taxon>Dikarya</taxon>
        <taxon>Ascomycota</taxon>
        <taxon>Pezizomycotina</taxon>
        <taxon>Sordariomycetes</taxon>
        <taxon>Hypocreomycetidae</taxon>
        <taxon>Hypocreales</taxon>
        <taxon>Hypocreaceae</taxon>
        <taxon>Trichoderma</taxon>
    </lineage>
</organism>
<dbReference type="OrthoDB" id="48988at2759"/>
<dbReference type="KEGG" id="trr:M419DRAFT_8894"/>
<evidence type="ECO:0000313" key="3">
    <source>
        <dbReference type="EMBL" id="ETS01946.1"/>
    </source>
</evidence>
<dbReference type="PRINTS" id="PR00069">
    <property type="entry name" value="ALDKETRDTASE"/>
</dbReference>
<dbReference type="InterPro" id="IPR020471">
    <property type="entry name" value="AKR"/>
</dbReference>
<dbReference type="AlphaFoldDB" id="A0A024SBS5"/>
<dbReference type="Proteomes" id="UP000024376">
    <property type="component" value="Unassembled WGS sequence"/>
</dbReference>
<evidence type="ECO:0000259" key="2">
    <source>
        <dbReference type="Pfam" id="PF00248"/>
    </source>
</evidence>
<dbReference type="InterPro" id="IPR036812">
    <property type="entry name" value="NAD(P)_OxRdtase_dom_sf"/>
</dbReference>
<reference evidence="4" key="1">
    <citation type="journal article" date="2013" name="Ind. Biotechnol.">
        <title>Comparative genomics analysis of Trichoderma reesei strains.</title>
        <authorList>
            <person name="Koike H."/>
            <person name="Aerts A."/>
            <person name="LaButti K."/>
            <person name="Grigoriev I.V."/>
            <person name="Baker S.E."/>
        </authorList>
    </citation>
    <scope>NUCLEOTIDE SEQUENCE [LARGE SCALE GENOMIC DNA]</scope>
    <source>
        <strain evidence="4">ATCC 56765 / BCRC 32924 / NRRL 11460 / Rut C-30</strain>
    </source>
</reference>
<dbReference type="InterPro" id="IPR023210">
    <property type="entry name" value="NADP_OxRdtase_dom"/>
</dbReference>
<dbReference type="SUPFAM" id="SSF51430">
    <property type="entry name" value="NAD(P)-linked oxidoreductase"/>
    <property type="match status" value="1"/>
</dbReference>
<dbReference type="PANTHER" id="PTHR43364">
    <property type="entry name" value="NADH-SPECIFIC METHYLGLYOXAL REDUCTASE-RELATED"/>
    <property type="match status" value="1"/>
</dbReference>